<dbReference type="STRING" id="375175.AYR53_04665"/>
<dbReference type="GeneID" id="42981535"/>
<proteinExistence type="predicted"/>
<organism evidence="1 2">
    <name type="scientific">Loigolactobacillus backii</name>
    <dbReference type="NCBI Taxonomy" id="375175"/>
    <lineage>
        <taxon>Bacteria</taxon>
        <taxon>Bacillati</taxon>
        <taxon>Bacillota</taxon>
        <taxon>Bacilli</taxon>
        <taxon>Lactobacillales</taxon>
        <taxon>Lactobacillaceae</taxon>
        <taxon>Loigolactobacillus</taxon>
    </lineage>
</organism>
<sequence length="135" mass="15177">MQNDPYFSQDSLIIFNAKTAEEHLTVAKEHLTEQQAKGTAMTGLEKLSRQAALVAANDLNPETIKPESAHGNKLACAKQDYLGQTLYLDDEIYQLGSLLYRKEYAVEFLQYLHYLTLHHSSATGILHLLGSRKVQ</sequence>
<dbReference type="Proteomes" id="UP000078582">
    <property type="component" value="Chromosome"/>
</dbReference>
<dbReference type="RefSeq" id="WP_068278910.1">
    <property type="nucleotide sequence ID" value="NZ_CP014873.1"/>
</dbReference>
<keyword evidence="2" id="KW-1185">Reference proteome</keyword>
<accession>A0A192H1H1</accession>
<protein>
    <submittedName>
        <fullName evidence="1">Uncharacterized protein</fullName>
    </submittedName>
</protein>
<evidence type="ECO:0000313" key="2">
    <source>
        <dbReference type="Proteomes" id="UP000078582"/>
    </source>
</evidence>
<dbReference type="AlphaFoldDB" id="A0A192H1H1"/>
<evidence type="ECO:0000313" key="1">
    <source>
        <dbReference type="EMBL" id="ANK62123.1"/>
    </source>
</evidence>
<name>A0A192H1H1_9LACO</name>
<gene>
    <name evidence="1" type="ORF">AYR53_04665</name>
</gene>
<reference evidence="1 2" key="1">
    <citation type="submission" date="2016-03" db="EMBL/GenBank/DDBJ databases">
        <title>Pediococcus and Lactobacillus from brewery environment - whole genome sequencing and assembly.</title>
        <authorList>
            <person name="Behr J."/>
            <person name="Geissler A.J."/>
            <person name="Vogel R.F."/>
        </authorList>
    </citation>
    <scope>NUCLEOTIDE SEQUENCE [LARGE SCALE GENOMIC DNA]</scope>
    <source>
        <strain evidence="1 2">TMW 1.1989</strain>
    </source>
</reference>
<dbReference type="EMBL" id="CP014873">
    <property type="protein sequence ID" value="ANK62123.1"/>
    <property type="molecule type" value="Genomic_DNA"/>
</dbReference>